<protein>
    <submittedName>
        <fullName evidence="2">Uncharacterized protein</fullName>
    </submittedName>
</protein>
<feature type="compositionally biased region" description="Basic and acidic residues" evidence="1">
    <location>
        <begin position="8"/>
        <end position="46"/>
    </location>
</feature>
<dbReference type="EMBL" id="KI298461">
    <property type="protein sequence ID" value="ERZ98845.1"/>
    <property type="molecule type" value="Genomic_DNA"/>
</dbReference>
<gene>
    <name evidence="2" type="ORF">GLOINDRAFT_339420</name>
</gene>
<dbReference type="VEuPathDB" id="FungiDB:RhiirFUN_015912"/>
<sequence length="90" mass="10567">MTKRRRFSKEEINTKESIDKVNHLSPEKNNRKDSVTDYDLKKRTVESVEENNSAPSSPPRKKVADVPIFKSKWNDDVEDEDEVVENKKVY</sequence>
<accession>U9T655</accession>
<evidence type="ECO:0000313" key="2">
    <source>
        <dbReference type="EMBL" id="ERZ98845.1"/>
    </source>
</evidence>
<dbReference type="HOGENOM" id="CLU_2442004_0_0_1"/>
<organism evidence="2">
    <name type="scientific">Rhizophagus irregularis (strain DAOM 181602 / DAOM 197198 / MUCL 43194)</name>
    <name type="common">Arbuscular mycorrhizal fungus</name>
    <name type="synonym">Glomus intraradices</name>
    <dbReference type="NCBI Taxonomy" id="747089"/>
    <lineage>
        <taxon>Eukaryota</taxon>
        <taxon>Fungi</taxon>
        <taxon>Fungi incertae sedis</taxon>
        <taxon>Mucoromycota</taxon>
        <taxon>Glomeromycotina</taxon>
        <taxon>Glomeromycetes</taxon>
        <taxon>Glomerales</taxon>
        <taxon>Glomeraceae</taxon>
        <taxon>Rhizophagus</taxon>
    </lineage>
</organism>
<reference evidence="2" key="1">
    <citation type="submission" date="2013-07" db="EMBL/GenBank/DDBJ databases">
        <title>The genome of an arbuscular mycorrhizal fungus provides insights into the evolution of the oldest plant symbiosis.</title>
        <authorList>
            <consortium name="DOE Joint Genome Institute"/>
            <person name="Tisserant E."/>
            <person name="Malbreil M."/>
            <person name="Kuo A."/>
            <person name="Kohler A."/>
            <person name="Symeonidi A."/>
            <person name="Balestrini R."/>
            <person name="Charron P."/>
            <person name="Duensing N."/>
            <person name="Frei-dit-Frey N."/>
            <person name="Gianinazzi-Pearson V."/>
            <person name="Gilbert B."/>
            <person name="Handa Y."/>
            <person name="Hijri M."/>
            <person name="Kaul R."/>
            <person name="Kawaguchi M."/>
            <person name="Krajinski F."/>
            <person name="Lammers P."/>
            <person name="Lapierre D."/>
            <person name="Masclaux F.G."/>
            <person name="Murat C."/>
            <person name="Morin E."/>
            <person name="Ndikumana S."/>
            <person name="Pagni M."/>
            <person name="Petitpierre D."/>
            <person name="Requena N."/>
            <person name="Rosikiewicz P."/>
            <person name="Riley R."/>
            <person name="Saito K."/>
            <person name="San Clemente H."/>
            <person name="Shapiro H."/>
            <person name="van Tuinen D."/>
            <person name="Becard G."/>
            <person name="Bonfante P."/>
            <person name="Paszkowski U."/>
            <person name="Shachar-Hill Y."/>
            <person name="Young J.P."/>
            <person name="Sanders I.R."/>
            <person name="Henrissat B."/>
            <person name="Rensing S.A."/>
            <person name="Grigoriev I.V."/>
            <person name="Corradi N."/>
            <person name="Roux C."/>
            <person name="Martin F."/>
        </authorList>
    </citation>
    <scope>NUCLEOTIDE SEQUENCE</scope>
    <source>
        <strain evidence="2">DAOM 197198</strain>
    </source>
</reference>
<feature type="region of interest" description="Disordered" evidence="1">
    <location>
        <begin position="1"/>
        <end position="65"/>
    </location>
</feature>
<evidence type="ECO:0000256" key="1">
    <source>
        <dbReference type="SAM" id="MobiDB-lite"/>
    </source>
</evidence>
<name>U9T655_RHIID</name>
<dbReference type="AlphaFoldDB" id="U9T655"/>
<proteinExistence type="predicted"/>